<dbReference type="Pfam" id="PF01814">
    <property type="entry name" value="Hemerythrin"/>
    <property type="match status" value="1"/>
</dbReference>
<evidence type="ECO:0000313" key="2">
    <source>
        <dbReference type="EMBL" id="CAF9923516.1"/>
    </source>
</evidence>
<keyword evidence="3" id="KW-1185">Reference proteome</keyword>
<dbReference type="InterPro" id="IPR053206">
    <property type="entry name" value="Dimeric_xanthone_biosynth"/>
</dbReference>
<dbReference type="AlphaFoldDB" id="A0A8H3FCL0"/>
<name>A0A8H3FCL0_9LECA</name>
<evidence type="ECO:0000313" key="3">
    <source>
        <dbReference type="Proteomes" id="UP000664169"/>
    </source>
</evidence>
<feature type="domain" description="Hemerythrin-like" evidence="1">
    <location>
        <begin position="28"/>
        <end position="151"/>
    </location>
</feature>
<dbReference type="EMBL" id="CAJPDQ010000019">
    <property type="protein sequence ID" value="CAF9923516.1"/>
    <property type="molecule type" value="Genomic_DNA"/>
</dbReference>
<dbReference type="PANTHER" id="PTHR38048">
    <property type="entry name" value="EXPRESSED PROTEIN"/>
    <property type="match status" value="1"/>
</dbReference>
<reference evidence="2" key="1">
    <citation type="submission" date="2021-03" db="EMBL/GenBank/DDBJ databases">
        <authorList>
            <person name="Tagirdzhanova G."/>
        </authorList>
    </citation>
    <scope>NUCLEOTIDE SEQUENCE</scope>
</reference>
<organism evidence="2 3">
    <name type="scientific">Gomphillus americanus</name>
    <dbReference type="NCBI Taxonomy" id="1940652"/>
    <lineage>
        <taxon>Eukaryota</taxon>
        <taxon>Fungi</taxon>
        <taxon>Dikarya</taxon>
        <taxon>Ascomycota</taxon>
        <taxon>Pezizomycotina</taxon>
        <taxon>Lecanoromycetes</taxon>
        <taxon>OSLEUM clade</taxon>
        <taxon>Ostropomycetidae</taxon>
        <taxon>Ostropales</taxon>
        <taxon>Graphidaceae</taxon>
        <taxon>Gomphilloideae</taxon>
        <taxon>Gomphillus</taxon>
    </lineage>
</organism>
<comment type="caution">
    <text evidence="2">The sequence shown here is derived from an EMBL/GenBank/DDBJ whole genome shotgun (WGS) entry which is preliminary data.</text>
</comment>
<accession>A0A8H3FCL0</accession>
<dbReference type="OrthoDB" id="58416at2759"/>
<dbReference type="Gene3D" id="1.20.120.520">
    <property type="entry name" value="nmb1532 protein domain like"/>
    <property type="match status" value="1"/>
</dbReference>
<gene>
    <name evidence="2" type="ORF">GOMPHAMPRED_002859</name>
</gene>
<sequence>MVIWADGPWKLLSVPDTDPDSHPGHELTHSMVGVHNAFIRAINSAYLQAPYVKSGTDLHDLAAYVGIWIYTLHKHHRAEETVAFPGMMRVSNGELGKETAQNLEQHEMLDRKLHELESWCKEDPEKEGWVDELRKRIELAMDVIHVHLTEEIPTLQALVKYDPKAVRRVIDEVKKEVKAESDYRSGNLLQFSRPEQGGFEPFRACNS</sequence>
<dbReference type="PANTHER" id="PTHR38048:SF2">
    <property type="entry name" value="HEMERYTHRIN-LIKE DOMAIN-CONTAINING PROTEIN"/>
    <property type="match status" value="1"/>
</dbReference>
<proteinExistence type="predicted"/>
<dbReference type="Proteomes" id="UP000664169">
    <property type="component" value="Unassembled WGS sequence"/>
</dbReference>
<protein>
    <recommendedName>
        <fullName evidence="1">Hemerythrin-like domain-containing protein</fullName>
    </recommendedName>
</protein>
<dbReference type="InterPro" id="IPR012312">
    <property type="entry name" value="Hemerythrin-like"/>
</dbReference>
<evidence type="ECO:0000259" key="1">
    <source>
        <dbReference type="Pfam" id="PF01814"/>
    </source>
</evidence>